<dbReference type="Pfam" id="PF00149">
    <property type="entry name" value="Metallophos"/>
    <property type="match status" value="1"/>
</dbReference>
<dbReference type="AlphaFoldDB" id="A0A0D7ASW3"/>
<name>A0A0D7ASW3_9AGAR</name>
<dbReference type="EMBL" id="KN881583">
    <property type="protein sequence ID" value="KIY53903.1"/>
    <property type="molecule type" value="Genomic_DNA"/>
</dbReference>
<sequence>MAPHRNLAASGVHIDAEAASNAADDTSQIPWEPNPDVLRIVTIADTHSSRPPIPPGDIFIHAGDLTGRGTANQLRAVLSWISSLPHPIKLVVAGNHDACLCKPFLEQMDGNADAAADIDWNAAGITYLEHSSSEIQVRGRTLKVFGSPYTPAYGNWAFQYPSSYRPAPKWDEIPHDTGILITHGPVRGLLDQGYFGPSGCSQLKTRIEQVRPFLHVFGHIHEARGHMNITWDSGNGYTDTMFVNAAIVAQVFDVNMKE</sequence>
<dbReference type="CDD" id="cd07379">
    <property type="entry name" value="MPP_239FB"/>
    <property type="match status" value="1"/>
</dbReference>
<dbReference type="GO" id="GO:0016787">
    <property type="term" value="F:hydrolase activity"/>
    <property type="evidence" value="ECO:0007669"/>
    <property type="project" value="InterPro"/>
</dbReference>
<accession>A0A0D7ASW3</accession>
<dbReference type="InterPro" id="IPR051693">
    <property type="entry name" value="UPF0046_metallophosphoest"/>
</dbReference>
<dbReference type="Proteomes" id="UP000054144">
    <property type="component" value="Unassembled WGS sequence"/>
</dbReference>
<dbReference type="InterPro" id="IPR029052">
    <property type="entry name" value="Metallo-depent_PP-like"/>
</dbReference>
<feature type="domain" description="Calcineurin-like phosphoesterase" evidence="1">
    <location>
        <begin position="54"/>
        <end position="222"/>
    </location>
</feature>
<gene>
    <name evidence="2" type="ORF">FISHEDRAFT_63237</name>
</gene>
<keyword evidence="3" id="KW-1185">Reference proteome</keyword>
<evidence type="ECO:0000313" key="2">
    <source>
        <dbReference type="EMBL" id="KIY53903.1"/>
    </source>
</evidence>
<dbReference type="SUPFAM" id="SSF56300">
    <property type="entry name" value="Metallo-dependent phosphatases"/>
    <property type="match status" value="1"/>
</dbReference>
<evidence type="ECO:0000259" key="1">
    <source>
        <dbReference type="Pfam" id="PF00149"/>
    </source>
</evidence>
<dbReference type="OrthoDB" id="630188at2759"/>
<dbReference type="PANTHER" id="PTHR12905:SF0">
    <property type="entry name" value="CALCINEURIN-LIKE PHOSPHOESTERASE DOMAIN-CONTAINING PROTEIN"/>
    <property type="match status" value="1"/>
</dbReference>
<dbReference type="Gene3D" id="3.60.21.10">
    <property type="match status" value="1"/>
</dbReference>
<proteinExistence type="predicted"/>
<protein>
    <submittedName>
        <fullName evidence="2">Metallo-dependent phosphatase</fullName>
    </submittedName>
</protein>
<dbReference type="PANTHER" id="PTHR12905">
    <property type="entry name" value="METALLOPHOSPHOESTERASE"/>
    <property type="match status" value="1"/>
</dbReference>
<organism evidence="2 3">
    <name type="scientific">Fistulina hepatica ATCC 64428</name>
    <dbReference type="NCBI Taxonomy" id="1128425"/>
    <lineage>
        <taxon>Eukaryota</taxon>
        <taxon>Fungi</taxon>
        <taxon>Dikarya</taxon>
        <taxon>Basidiomycota</taxon>
        <taxon>Agaricomycotina</taxon>
        <taxon>Agaricomycetes</taxon>
        <taxon>Agaricomycetidae</taxon>
        <taxon>Agaricales</taxon>
        <taxon>Fistulinaceae</taxon>
        <taxon>Fistulina</taxon>
    </lineage>
</organism>
<evidence type="ECO:0000313" key="3">
    <source>
        <dbReference type="Proteomes" id="UP000054144"/>
    </source>
</evidence>
<dbReference type="InterPro" id="IPR004843">
    <property type="entry name" value="Calcineurin-like_PHP"/>
</dbReference>
<reference evidence="2 3" key="1">
    <citation type="journal article" date="2015" name="Fungal Genet. Biol.">
        <title>Evolution of novel wood decay mechanisms in Agaricales revealed by the genome sequences of Fistulina hepatica and Cylindrobasidium torrendii.</title>
        <authorList>
            <person name="Floudas D."/>
            <person name="Held B.W."/>
            <person name="Riley R."/>
            <person name="Nagy L.G."/>
            <person name="Koehler G."/>
            <person name="Ransdell A.S."/>
            <person name="Younus H."/>
            <person name="Chow J."/>
            <person name="Chiniquy J."/>
            <person name="Lipzen A."/>
            <person name="Tritt A."/>
            <person name="Sun H."/>
            <person name="Haridas S."/>
            <person name="LaButti K."/>
            <person name="Ohm R.A."/>
            <person name="Kues U."/>
            <person name="Blanchette R.A."/>
            <person name="Grigoriev I.V."/>
            <person name="Minto R.E."/>
            <person name="Hibbett D.S."/>
        </authorList>
    </citation>
    <scope>NUCLEOTIDE SEQUENCE [LARGE SCALE GENOMIC DNA]</scope>
    <source>
        <strain evidence="2 3">ATCC 64428</strain>
    </source>
</reference>